<dbReference type="InterPro" id="IPR017488">
    <property type="entry name" value="PSII_Psb27_cyano_bac"/>
</dbReference>
<evidence type="ECO:0000313" key="3">
    <source>
        <dbReference type="EMBL" id="USR90536.1"/>
    </source>
</evidence>
<proteinExistence type="inferred from homology"/>
<feature type="chain" id="PRO_5047233465" description="Photosystem II lipoprotein Psb27" evidence="2">
    <location>
        <begin position="25"/>
        <end position="131"/>
    </location>
</feature>
<dbReference type="PROSITE" id="PS51257">
    <property type="entry name" value="PROKAR_LIPOPROTEIN"/>
    <property type="match status" value="1"/>
</dbReference>
<dbReference type="EMBL" id="CP098611">
    <property type="protein sequence ID" value="USR90536.1"/>
    <property type="molecule type" value="Genomic_DNA"/>
</dbReference>
<comment type="similarity">
    <text evidence="1">Belongs to the Psb27 family.</text>
</comment>
<dbReference type="NCBIfam" id="TIGR03044">
    <property type="entry name" value="PS_II_psb27"/>
    <property type="match status" value="1"/>
</dbReference>
<comment type="subcellular location">
    <subcellularLocation>
        <location evidence="1">Cellular thylakoid membrane</location>
        <topology evidence="1">Lipid-anchor</topology>
        <orientation evidence="1">Lumenal side</orientation>
    </subcellularLocation>
    <text evidence="1">Associated with PSII on the lumenal side of the thylakoid membrane.</text>
</comment>
<dbReference type="HAMAP" id="MF_01481">
    <property type="entry name" value="PSII_Psb27"/>
    <property type="match status" value="1"/>
</dbReference>
<evidence type="ECO:0000313" key="4">
    <source>
        <dbReference type="Proteomes" id="UP001056708"/>
    </source>
</evidence>
<accession>A0ABY5AQ91</accession>
<dbReference type="PANTHER" id="PTHR34041">
    <property type="entry name" value="PHOTOSYSTEM II REPAIR PROTEIN PSB27-H1, CHLOROPLASTIC"/>
    <property type="match status" value="1"/>
</dbReference>
<evidence type="ECO:0000256" key="2">
    <source>
        <dbReference type="SAM" id="SignalP"/>
    </source>
</evidence>
<keyword evidence="1" id="KW-0564">Palmitate</keyword>
<dbReference type="Proteomes" id="UP001056708">
    <property type="component" value="Chromosome"/>
</dbReference>
<dbReference type="InterPro" id="IPR038450">
    <property type="entry name" value="PSII_Psb27_sf"/>
</dbReference>
<keyword evidence="1" id="KW-0449">Lipoprotein</keyword>
<sequence length="131" mass="14521">MNRLVSRLLALLLVAVVGLTGCSAGSNLTGDYRQDTLALVSSLREAIELPEGTPEKMDAQAEAKTRIDNFFSLYRRDSSVSSLPSFTTMHTALDALAGHYRSYGNRPLSNKLKTRLEQEFKQVEMAVQRGR</sequence>
<feature type="signal peptide" evidence="2">
    <location>
        <begin position="1"/>
        <end position="24"/>
    </location>
</feature>
<comment type="subunit">
    <text evidence="1">Monomer. Forms a complex with a monomeric, partially assembled PSII. This is probably the complex in which D1 is assembled and/or replaced.</text>
</comment>
<keyword evidence="1" id="KW-0793">Thylakoid</keyword>
<comment type="function">
    <text evidence="1">Plays a role in the repair and/or biogenesis of the calcium-manganese-oxide cluster on the lumenal face of the thylakoid membrane. Its presence in a photosystem II (PSII) preparation prevents binding of some small extrinsic subunits and thus assembly of calcium-manganese-oxide cluster.</text>
</comment>
<evidence type="ECO:0000256" key="1">
    <source>
        <dbReference type="HAMAP-Rule" id="MF_01481"/>
    </source>
</evidence>
<name>A0ABY5AQ91_9CYAN</name>
<dbReference type="Pfam" id="PF13326">
    <property type="entry name" value="PSII_Pbs27"/>
    <property type="match status" value="1"/>
</dbReference>
<keyword evidence="4" id="KW-1185">Reference proteome</keyword>
<dbReference type="Gene3D" id="1.20.58.810">
    <property type="entry name" value="Photosystem II Pbs27"/>
    <property type="match status" value="1"/>
</dbReference>
<keyword evidence="1 2" id="KW-0732">Signal</keyword>
<dbReference type="PANTHER" id="PTHR34041:SF1">
    <property type="entry name" value="PHOTOSYSTEM II REPAIR PROTEIN PSB27-H1, CHLOROPLASTIC"/>
    <property type="match status" value="1"/>
</dbReference>
<organism evidence="3 4">
    <name type="scientific">Phormidium yuhuli AB48</name>
    <dbReference type="NCBI Taxonomy" id="2940671"/>
    <lineage>
        <taxon>Bacteria</taxon>
        <taxon>Bacillati</taxon>
        <taxon>Cyanobacteriota</taxon>
        <taxon>Cyanophyceae</taxon>
        <taxon>Oscillatoriophycideae</taxon>
        <taxon>Oscillatoriales</taxon>
        <taxon>Oscillatoriaceae</taxon>
        <taxon>Phormidium</taxon>
        <taxon>Phormidium yuhuli</taxon>
    </lineage>
</organism>
<reference evidence="3" key="1">
    <citation type="submission" date="2022-06" db="EMBL/GenBank/DDBJ databases">
        <title>Genome sequence of Phormidium yuhuli AB48 isolated from an industrial photobioreactor environment.</title>
        <authorList>
            <person name="Qiu Y."/>
            <person name="Noonan A.J.C."/>
            <person name="Dofher K."/>
            <person name="Koch M."/>
            <person name="Kieft B."/>
            <person name="Lin X."/>
            <person name="Ziels R.M."/>
            <person name="Hallam S.J."/>
        </authorList>
    </citation>
    <scope>NUCLEOTIDE SEQUENCE</scope>
    <source>
        <strain evidence="3">AB48</strain>
    </source>
</reference>
<protein>
    <recommendedName>
        <fullName evidence="1">Photosystem II lipoprotein Psb27</fullName>
    </recommendedName>
    <alternativeName>
        <fullName evidence="1">Photosystem II 11 kDa protein</fullName>
    </alternativeName>
</protein>
<keyword evidence="1" id="KW-0472">Membrane</keyword>
<dbReference type="InterPro" id="IPR025585">
    <property type="entry name" value="PSII_Psb27"/>
</dbReference>
<dbReference type="RefSeq" id="WP_252662564.1">
    <property type="nucleotide sequence ID" value="NZ_CP098611.1"/>
</dbReference>
<gene>
    <name evidence="1 3" type="primary">psb27</name>
    <name evidence="3" type="ORF">NEA10_17125</name>
</gene>